<dbReference type="CDD" id="cd04301">
    <property type="entry name" value="NAT_SF"/>
    <property type="match status" value="1"/>
</dbReference>
<feature type="domain" description="N-acetyltransferase" evidence="3">
    <location>
        <begin position="1"/>
        <end position="140"/>
    </location>
</feature>
<evidence type="ECO:0000259" key="3">
    <source>
        <dbReference type="PROSITE" id="PS51186"/>
    </source>
</evidence>
<reference evidence="4 5" key="1">
    <citation type="submission" date="2019-10" db="EMBL/GenBank/DDBJ databases">
        <authorList>
            <person name="Nie G."/>
            <person name="Ming H."/>
            <person name="Yi B."/>
        </authorList>
    </citation>
    <scope>NUCLEOTIDE SEQUENCE [LARGE SCALE GENOMIC DNA]</scope>
    <source>
        <strain evidence="4 5">CFH 90414</strain>
    </source>
</reference>
<keyword evidence="1 4" id="KW-0808">Transferase</keyword>
<name>A0A6I2F7R8_9MICO</name>
<dbReference type="PANTHER" id="PTHR43877">
    <property type="entry name" value="AMINOALKYLPHOSPHONATE N-ACETYLTRANSFERASE-RELATED-RELATED"/>
    <property type="match status" value="1"/>
</dbReference>
<proteinExistence type="predicted"/>
<dbReference type="Proteomes" id="UP000431080">
    <property type="component" value="Unassembled WGS sequence"/>
</dbReference>
<sequence length="160" mass="17543">MRIRSFVRADTEAVVALWIEAGLVMPWNDPYRDIERKLEVQPELFLVAELDGALVGTAMVGYNGHRGWLNYLAVAEGHRGGGCGAKLMAEAERSLIERGCPRLNLQVRSTNSAVIEFYRRLGYQVDEVTSLGKRLIPDAPAADTAAEEPLATRTESLGSA</sequence>
<dbReference type="EMBL" id="WJIF01000001">
    <property type="protein sequence ID" value="MRG58820.1"/>
    <property type="molecule type" value="Genomic_DNA"/>
</dbReference>
<dbReference type="Gene3D" id="3.40.630.30">
    <property type="match status" value="1"/>
</dbReference>
<gene>
    <name evidence="4" type="ORF">GE115_02880</name>
</gene>
<dbReference type="PROSITE" id="PS51186">
    <property type="entry name" value="GNAT"/>
    <property type="match status" value="1"/>
</dbReference>
<evidence type="ECO:0000256" key="2">
    <source>
        <dbReference type="ARBA" id="ARBA00023315"/>
    </source>
</evidence>
<dbReference type="InterPro" id="IPR050832">
    <property type="entry name" value="Bact_Acetyltransf"/>
</dbReference>
<evidence type="ECO:0000256" key="1">
    <source>
        <dbReference type="ARBA" id="ARBA00022679"/>
    </source>
</evidence>
<dbReference type="NCBIfam" id="NF002959">
    <property type="entry name" value="PRK03624.1"/>
    <property type="match status" value="1"/>
</dbReference>
<dbReference type="AlphaFoldDB" id="A0A6I2F7R8"/>
<dbReference type="InterPro" id="IPR000182">
    <property type="entry name" value="GNAT_dom"/>
</dbReference>
<evidence type="ECO:0000313" key="5">
    <source>
        <dbReference type="Proteomes" id="UP000431080"/>
    </source>
</evidence>
<dbReference type="Pfam" id="PF00583">
    <property type="entry name" value="Acetyltransf_1"/>
    <property type="match status" value="1"/>
</dbReference>
<organism evidence="4 5">
    <name type="scientific">Agromyces agglutinans</name>
    <dbReference type="NCBI Taxonomy" id="2662258"/>
    <lineage>
        <taxon>Bacteria</taxon>
        <taxon>Bacillati</taxon>
        <taxon>Actinomycetota</taxon>
        <taxon>Actinomycetes</taxon>
        <taxon>Micrococcales</taxon>
        <taxon>Microbacteriaceae</taxon>
        <taxon>Agromyces</taxon>
    </lineage>
</organism>
<accession>A0A6I2F7R8</accession>
<dbReference type="PANTHER" id="PTHR43877:SF2">
    <property type="entry name" value="AMINOALKYLPHOSPHONATE N-ACETYLTRANSFERASE-RELATED"/>
    <property type="match status" value="1"/>
</dbReference>
<evidence type="ECO:0000313" key="4">
    <source>
        <dbReference type="EMBL" id="MRG58820.1"/>
    </source>
</evidence>
<dbReference type="EC" id="2.3.1.-" evidence="4"/>
<dbReference type="SUPFAM" id="SSF55729">
    <property type="entry name" value="Acyl-CoA N-acyltransferases (Nat)"/>
    <property type="match status" value="1"/>
</dbReference>
<comment type="caution">
    <text evidence="4">The sequence shown here is derived from an EMBL/GenBank/DDBJ whole genome shotgun (WGS) entry which is preliminary data.</text>
</comment>
<dbReference type="GO" id="GO:0016747">
    <property type="term" value="F:acyltransferase activity, transferring groups other than amino-acyl groups"/>
    <property type="evidence" value="ECO:0007669"/>
    <property type="project" value="InterPro"/>
</dbReference>
<keyword evidence="5" id="KW-1185">Reference proteome</keyword>
<dbReference type="InterPro" id="IPR016181">
    <property type="entry name" value="Acyl_CoA_acyltransferase"/>
</dbReference>
<protein>
    <submittedName>
        <fullName evidence="4">GNAT family acetyltransferase</fullName>
        <ecNumber evidence="4">2.3.1.-</ecNumber>
    </submittedName>
</protein>
<keyword evidence="2 4" id="KW-0012">Acyltransferase</keyword>